<dbReference type="InterPro" id="IPR026349">
    <property type="entry name" value="CHP04255"/>
</dbReference>
<organism evidence="1 2">
    <name type="scientific">Klebsiella pneumoniae</name>
    <dbReference type="NCBI Taxonomy" id="573"/>
    <lineage>
        <taxon>Bacteria</taxon>
        <taxon>Pseudomonadati</taxon>
        <taxon>Pseudomonadota</taxon>
        <taxon>Gammaproteobacteria</taxon>
        <taxon>Enterobacterales</taxon>
        <taxon>Enterobacteriaceae</taxon>
        <taxon>Klebsiella/Raoultella group</taxon>
        <taxon>Klebsiella</taxon>
        <taxon>Klebsiella pneumoniae complex</taxon>
    </lineage>
</organism>
<reference evidence="1 2" key="1">
    <citation type="submission" date="2018-10" db="EMBL/GenBank/DDBJ databases">
        <authorList>
            <person name="Vanduin D."/>
            <person name="Fouts D."/>
            <person name="Wright M."/>
            <person name="Sutton G."/>
            <person name="Nguyen K."/>
            <person name="Kreiswirth B."/>
            <person name="Chen L."/>
            <person name="Rojas L."/>
            <person name="Hujer A."/>
            <person name="Hujer K."/>
            <person name="Bonomo R."/>
            <person name="Adams M."/>
        </authorList>
    </citation>
    <scope>NUCLEOTIDE SEQUENCE [LARGE SCALE GENOMIC DNA]</scope>
    <source>
        <strain evidence="1 2">CRK0165</strain>
    </source>
</reference>
<sequence length="248" mass="28402">MRIPTSLKKQPVIEAAFELRYPKDTQVSEIVPGFLFHALGCKKPVISLPPSQIPKNVREDDEQLHYALVSRLEVEDYFIGLSDHGIVISTSGAYKGWTHFKSMILKVLVELDKLHLNNNISRYSIKYVDFFEAKDNDNLFPKLNIDVVMAGESMSSYPLTLRLDKPHQSFDIIIQVVSHALVLANNETYNRNGLILDIDTIKRIQDESELISFNSDRQSALDQIHECNKITFFSCIRESTLEELEPVY</sequence>
<dbReference type="AlphaFoldDB" id="A0A422ZX85"/>
<dbReference type="RefSeq" id="WP_071599135.1">
    <property type="nucleotide sequence ID" value="NZ_BIHW01000012.1"/>
</dbReference>
<dbReference type="NCBIfam" id="TIGR04255">
    <property type="entry name" value="sporadTIGR04255"/>
    <property type="match status" value="1"/>
</dbReference>
<proteinExistence type="predicted"/>
<evidence type="ECO:0000313" key="1">
    <source>
        <dbReference type="EMBL" id="ROG99205.1"/>
    </source>
</evidence>
<evidence type="ECO:0000313" key="2">
    <source>
        <dbReference type="Proteomes" id="UP000283322"/>
    </source>
</evidence>
<gene>
    <name evidence="1" type="ORF">BL124_00009165</name>
</gene>
<comment type="caution">
    <text evidence="1">The sequence shown here is derived from an EMBL/GenBank/DDBJ whole genome shotgun (WGS) entry which is preliminary data.</text>
</comment>
<dbReference type="EMBL" id="MPYG04000070">
    <property type="protein sequence ID" value="ROG99205.1"/>
    <property type="molecule type" value="Genomic_DNA"/>
</dbReference>
<accession>A0A422ZX85</accession>
<protein>
    <submittedName>
        <fullName evidence="1">TIGR04255 family protein</fullName>
    </submittedName>
</protein>
<name>A0A422ZX85_KLEPN</name>
<dbReference type="Proteomes" id="UP000283322">
    <property type="component" value="Unassembled WGS sequence"/>
</dbReference>